<dbReference type="GO" id="GO:0019305">
    <property type="term" value="P:dTDP-rhamnose biosynthetic process"/>
    <property type="evidence" value="ECO:0007669"/>
    <property type="project" value="UniProtKB-UniPathway"/>
</dbReference>
<protein>
    <recommendedName>
        <fullName evidence="2">dTDP-4-dehydrorhamnose reductase</fullName>
        <ecNumber evidence="2">1.1.1.133</ecNumber>
    </recommendedName>
</protein>
<dbReference type="Proteomes" id="UP000184363">
    <property type="component" value="Unassembled WGS sequence"/>
</dbReference>
<dbReference type="PANTHER" id="PTHR10491:SF4">
    <property type="entry name" value="METHIONINE ADENOSYLTRANSFERASE 2 SUBUNIT BETA"/>
    <property type="match status" value="1"/>
</dbReference>
<comment type="similarity">
    <text evidence="1 2">Belongs to the dTDP-4-dehydrorhamnose reductase family.</text>
</comment>
<reference evidence="4 5" key="1">
    <citation type="submission" date="2016-11" db="EMBL/GenBank/DDBJ databases">
        <authorList>
            <person name="Jaros S."/>
            <person name="Januszkiewicz K."/>
            <person name="Wedrychowicz H."/>
        </authorList>
    </citation>
    <scope>NUCLEOTIDE SEQUENCE [LARGE SCALE GENOMIC DNA]</scope>
    <source>
        <strain evidence="4 5">DSM 43832</strain>
    </source>
</reference>
<dbReference type="Gene3D" id="3.90.25.10">
    <property type="entry name" value="UDP-galactose 4-epimerase, domain 1"/>
    <property type="match status" value="1"/>
</dbReference>
<dbReference type="NCBIfam" id="TIGR01214">
    <property type="entry name" value="rmlD"/>
    <property type="match status" value="1"/>
</dbReference>
<dbReference type="Gene3D" id="3.40.50.720">
    <property type="entry name" value="NAD(P)-binding Rossmann-like Domain"/>
    <property type="match status" value="1"/>
</dbReference>
<evidence type="ECO:0000313" key="4">
    <source>
        <dbReference type="EMBL" id="SHK46696.1"/>
    </source>
</evidence>
<keyword evidence="2" id="KW-0560">Oxidoreductase</keyword>
<evidence type="ECO:0000313" key="5">
    <source>
        <dbReference type="Proteomes" id="UP000184363"/>
    </source>
</evidence>
<comment type="function">
    <text evidence="2">Catalyzes the reduction of dTDP-6-deoxy-L-lyxo-4-hexulose to yield dTDP-L-rhamnose.</text>
</comment>
<organism evidence="4 5">
    <name type="scientific">Pseudonocardia thermophila</name>
    <dbReference type="NCBI Taxonomy" id="1848"/>
    <lineage>
        <taxon>Bacteria</taxon>
        <taxon>Bacillati</taxon>
        <taxon>Actinomycetota</taxon>
        <taxon>Actinomycetes</taxon>
        <taxon>Pseudonocardiales</taxon>
        <taxon>Pseudonocardiaceae</taxon>
        <taxon>Pseudonocardia</taxon>
    </lineage>
</organism>
<dbReference type="UniPathway" id="UPA00124"/>
<evidence type="ECO:0000259" key="3">
    <source>
        <dbReference type="Pfam" id="PF04321"/>
    </source>
</evidence>
<gene>
    <name evidence="4" type="ORF">SAMN05443637_106272</name>
</gene>
<dbReference type="Pfam" id="PF04321">
    <property type="entry name" value="RmlD_sub_bind"/>
    <property type="match status" value="1"/>
</dbReference>
<keyword evidence="5" id="KW-1185">Reference proteome</keyword>
<dbReference type="GO" id="GO:0008831">
    <property type="term" value="F:dTDP-4-dehydrorhamnose reductase activity"/>
    <property type="evidence" value="ECO:0007669"/>
    <property type="project" value="UniProtKB-EC"/>
</dbReference>
<dbReference type="RefSeq" id="WP_234997149.1">
    <property type="nucleotide sequence ID" value="NZ_CALGVN010000023.1"/>
</dbReference>
<dbReference type="InterPro" id="IPR036291">
    <property type="entry name" value="NAD(P)-bd_dom_sf"/>
</dbReference>
<dbReference type="CDD" id="cd05254">
    <property type="entry name" value="dTDP_HR_like_SDR_e"/>
    <property type="match status" value="1"/>
</dbReference>
<proteinExistence type="inferred from homology"/>
<dbReference type="AlphaFoldDB" id="A0A1M6SPW7"/>
<sequence>MSRTLLIGATGQVGRALAARWPDAATPTRAELDLADLAGVDVSGYDVIVNAAAWTAVDAAETPDGRRAAWQANAAGPAELARLADRHGCLLVHLSTEYVFDGRSPRPYREDDPVAPLSVYGASKAAGDLAVATAERHLIVRPTWVVGDGHNFVRTMVGLAERGIAPTVVADQIGRPTFAEDLADAIVHLLDLGATGTFHVTGGGEPVSWADVARAVFAIVRPDLTVTDTTTAAYFADKPGAAARPLNSVLALDKAEAAGVRCPDWRESLARYLA</sequence>
<evidence type="ECO:0000256" key="1">
    <source>
        <dbReference type="ARBA" id="ARBA00010944"/>
    </source>
</evidence>
<dbReference type="PANTHER" id="PTHR10491">
    <property type="entry name" value="DTDP-4-DEHYDRORHAMNOSE REDUCTASE"/>
    <property type="match status" value="1"/>
</dbReference>
<name>A0A1M6SPW7_PSETH</name>
<accession>A0A1M6SPW7</accession>
<comment type="pathway">
    <text evidence="2">Carbohydrate biosynthesis; dTDP-L-rhamnose biosynthesis.</text>
</comment>
<dbReference type="EC" id="1.1.1.133" evidence="2"/>
<dbReference type="InterPro" id="IPR029903">
    <property type="entry name" value="RmlD-like-bd"/>
</dbReference>
<keyword evidence="2" id="KW-0521">NADP</keyword>
<dbReference type="STRING" id="1848.SAMN05443637_106272"/>
<dbReference type="SUPFAM" id="SSF51735">
    <property type="entry name" value="NAD(P)-binding Rossmann-fold domains"/>
    <property type="match status" value="1"/>
</dbReference>
<feature type="domain" description="RmlD-like substrate binding" evidence="3">
    <location>
        <begin position="3"/>
        <end position="273"/>
    </location>
</feature>
<dbReference type="EMBL" id="FRAP01000006">
    <property type="protein sequence ID" value="SHK46696.1"/>
    <property type="molecule type" value="Genomic_DNA"/>
</dbReference>
<dbReference type="InterPro" id="IPR005913">
    <property type="entry name" value="dTDP_dehydrorham_reduct"/>
</dbReference>
<evidence type="ECO:0000256" key="2">
    <source>
        <dbReference type="RuleBase" id="RU364082"/>
    </source>
</evidence>